<feature type="compositionally biased region" description="Basic and acidic residues" evidence="15">
    <location>
        <begin position="226"/>
        <end position="240"/>
    </location>
</feature>
<evidence type="ECO:0000256" key="9">
    <source>
        <dbReference type="ARBA" id="ARBA00023015"/>
    </source>
</evidence>
<feature type="compositionally biased region" description="Polar residues" evidence="15">
    <location>
        <begin position="78"/>
        <end position="91"/>
    </location>
</feature>
<evidence type="ECO:0000256" key="2">
    <source>
        <dbReference type="ARBA" id="ARBA00010107"/>
    </source>
</evidence>
<keyword evidence="9" id="KW-0805">Transcription regulation</keyword>
<dbReference type="InterPro" id="IPR036388">
    <property type="entry name" value="WH-like_DNA-bd_sf"/>
</dbReference>
<gene>
    <name evidence="17" type="ORF">E0L32_002699</name>
</gene>
<dbReference type="Proteomes" id="UP000319257">
    <property type="component" value="Unassembled WGS sequence"/>
</dbReference>
<evidence type="ECO:0000256" key="13">
    <source>
        <dbReference type="ARBA" id="ARBA00045805"/>
    </source>
</evidence>
<feature type="compositionally biased region" description="Polar residues" evidence="15">
    <location>
        <begin position="167"/>
        <end position="180"/>
    </location>
</feature>
<keyword evidence="5" id="KW-0479">Metal-binding</keyword>
<sequence>MAPLKRKRVEQEPPEATVTRRATRQTSIPPLPAQPDPEPRRRRPRAISPDEAAQANGVGDKKASNGASAPAIRAPKTMKQTAATAEPTKTTRSTRHGADDGGSLPNGIENQRPGPVNSSAIPPPTTQRPPMKRTGPPKKPLQSHQQTVGVTKPITIATSGPAIQPPQHDTNGTASPQKPNSRPDRNIDKVVLGNICFRAWYPSYYGKEVLGDVASSNAKTPVNGGSHDDGGAKQAGRRDRDHQPMLDRLYVCPCCFKYSKELVAWWEHVRVCEQRGFVPGRKIYVHPKPKRIPQETPVPIPIPRPFKKKKPDPPPPVIPQSIQQDVGEWSIWEVDGEKDVLFCQNLSLFAKLFLDNKSVFFDVTGFNYFLLVFTPKAEPATGDIAPRHHIVGFFSKEKISWDNNNLACILVFPPWQRKGLGALLMGVSYEISRREGVLGGPEKPISDLGKKGYKRFWAGEVARWILTLELSTQDGEETIVDVEECSKATWIAPEDCLLVLREMGLVEDAGMGQPKRKEPVQHEEQAEEQEEEPKPAPDVPRVKLSKAAVQQWVSANGLNLARSCDPAGFVEGYAIKQPVEAEEA</sequence>
<dbReference type="EMBL" id="SKBQ01000011">
    <property type="protein sequence ID" value="TPX18190.1"/>
    <property type="molecule type" value="Genomic_DNA"/>
</dbReference>
<comment type="subcellular location">
    <subcellularLocation>
        <location evidence="1">Nucleus</location>
    </subcellularLocation>
</comment>
<comment type="caution">
    <text evidence="17">The sequence shown here is derived from an EMBL/GenBank/DDBJ whole genome shotgun (WGS) entry which is preliminary data.</text>
</comment>
<dbReference type="InterPro" id="IPR016181">
    <property type="entry name" value="Acyl_CoA_acyltransferase"/>
</dbReference>
<dbReference type="InterPro" id="IPR002717">
    <property type="entry name" value="HAT_MYST-type"/>
</dbReference>
<feature type="region of interest" description="Disordered" evidence="15">
    <location>
        <begin position="510"/>
        <end position="543"/>
    </location>
</feature>
<evidence type="ECO:0000259" key="16">
    <source>
        <dbReference type="PROSITE" id="PS51726"/>
    </source>
</evidence>
<dbReference type="FunFam" id="3.40.630.30:FF:000067">
    <property type="entry name" value="Histone acetyltransferase"/>
    <property type="match status" value="1"/>
</dbReference>
<keyword evidence="8" id="KW-0007">Acetylation</keyword>
<feature type="active site" description="Proton donor/acceptor" evidence="14">
    <location>
        <position position="442"/>
    </location>
</feature>
<dbReference type="GO" id="GO:0006355">
    <property type="term" value="P:regulation of DNA-templated transcription"/>
    <property type="evidence" value="ECO:0007669"/>
    <property type="project" value="InterPro"/>
</dbReference>
<keyword evidence="11" id="KW-0539">Nucleus</keyword>
<dbReference type="InParanoid" id="A0A507BN63"/>
<evidence type="ECO:0000256" key="3">
    <source>
        <dbReference type="ARBA" id="ARBA00013184"/>
    </source>
</evidence>
<dbReference type="PANTHER" id="PTHR10615:SF219">
    <property type="entry name" value="HISTONE ACETYLTRANSFERASE KAT5"/>
    <property type="match status" value="1"/>
</dbReference>
<evidence type="ECO:0000313" key="18">
    <source>
        <dbReference type="Proteomes" id="UP000319257"/>
    </source>
</evidence>
<dbReference type="GO" id="GO:0005634">
    <property type="term" value="C:nucleus"/>
    <property type="evidence" value="ECO:0007669"/>
    <property type="project" value="UniProtKB-SubCell"/>
</dbReference>
<comment type="similarity">
    <text evidence="2">Belongs to the MYST (SAS/MOZ) family.</text>
</comment>
<keyword evidence="6" id="KW-0863">Zinc-finger</keyword>
<keyword evidence="12" id="KW-0012">Acyltransferase</keyword>
<feature type="compositionally biased region" description="Basic and acidic residues" evidence="15">
    <location>
        <begin position="515"/>
        <end position="524"/>
    </location>
</feature>
<keyword evidence="18" id="KW-1185">Reference proteome</keyword>
<dbReference type="SUPFAM" id="SSF55729">
    <property type="entry name" value="Acyl-CoA N-acyltransferases (Nat)"/>
    <property type="match status" value="1"/>
</dbReference>
<dbReference type="Gene3D" id="3.40.630.30">
    <property type="match status" value="1"/>
</dbReference>
<dbReference type="GO" id="GO:0008270">
    <property type="term" value="F:zinc ion binding"/>
    <property type="evidence" value="ECO:0007669"/>
    <property type="project" value="UniProtKB-KW"/>
</dbReference>
<dbReference type="GeneID" id="41970146"/>
<evidence type="ECO:0000256" key="7">
    <source>
        <dbReference type="ARBA" id="ARBA00022833"/>
    </source>
</evidence>
<feature type="domain" description="MYST-type HAT" evidence="16">
    <location>
        <begin position="182"/>
        <end position="535"/>
    </location>
</feature>
<name>A0A507BN63_9PEZI</name>
<evidence type="ECO:0000256" key="10">
    <source>
        <dbReference type="ARBA" id="ARBA00023163"/>
    </source>
</evidence>
<evidence type="ECO:0000256" key="5">
    <source>
        <dbReference type="ARBA" id="ARBA00022723"/>
    </source>
</evidence>
<dbReference type="GO" id="GO:0035267">
    <property type="term" value="C:NuA4 histone acetyltransferase complex"/>
    <property type="evidence" value="ECO:0007669"/>
    <property type="project" value="TreeGrafter"/>
</dbReference>
<dbReference type="EC" id="2.3.1.48" evidence="3"/>
<evidence type="ECO:0000256" key="4">
    <source>
        <dbReference type="ARBA" id="ARBA00022679"/>
    </source>
</evidence>
<dbReference type="FunCoup" id="A0A507BN63">
    <property type="interactions" value="263"/>
</dbReference>
<evidence type="ECO:0000256" key="8">
    <source>
        <dbReference type="ARBA" id="ARBA00022990"/>
    </source>
</evidence>
<dbReference type="Pfam" id="PF01853">
    <property type="entry name" value="MOZ_SAS"/>
    <property type="match status" value="1"/>
</dbReference>
<keyword evidence="10" id="KW-0804">Transcription</keyword>
<evidence type="ECO:0000256" key="14">
    <source>
        <dbReference type="PIRSR" id="PIRSR602717-51"/>
    </source>
</evidence>
<dbReference type="OrthoDB" id="787137at2759"/>
<feature type="region of interest" description="Disordered" evidence="15">
    <location>
        <begin position="218"/>
        <end position="240"/>
    </location>
</feature>
<dbReference type="RefSeq" id="XP_030999901.1">
    <property type="nucleotide sequence ID" value="XM_031136917.1"/>
</dbReference>
<feature type="region of interest" description="Disordered" evidence="15">
    <location>
        <begin position="294"/>
        <end position="315"/>
    </location>
</feature>
<dbReference type="InterPro" id="IPR050603">
    <property type="entry name" value="MYST_HAT"/>
</dbReference>
<feature type="region of interest" description="Disordered" evidence="15">
    <location>
        <begin position="1"/>
        <end position="186"/>
    </location>
</feature>
<evidence type="ECO:0000256" key="15">
    <source>
        <dbReference type="SAM" id="MobiDB-lite"/>
    </source>
</evidence>
<dbReference type="GO" id="GO:0046972">
    <property type="term" value="F:histone H4K16 acetyltransferase activity"/>
    <property type="evidence" value="ECO:0007669"/>
    <property type="project" value="TreeGrafter"/>
</dbReference>
<evidence type="ECO:0000256" key="11">
    <source>
        <dbReference type="ARBA" id="ARBA00023242"/>
    </source>
</evidence>
<evidence type="ECO:0000256" key="1">
    <source>
        <dbReference type="ARBA" id="ARBA00004123"/>
    </source>
</evidence>
<dbReference type="Gene3D" id="1.10.10.10">
    <property type="entry name" value="Winged helix-like DNA-binding domain superfamily/Winged helix DNA-binding domain"/>
    <property type="match status" value="1"/>
</dbReference>
<evidence type="ECO:0000256" key="6">
    <source>
        <dbReference type="ARBA" id="ARBA00022771"/>
    </source>
</evidence>
<protein>
    <recommendedName>
        <fullName evidence="3">histone acetyltransferase</fullName>
        <ecNumber evidence="3">2.3.1.48</ecNumber>
    </recommendedName>
</protein>
<accession>A0A507BN63</accession>
<evidence type="ECO:0000313" key="17">
    <source>
        <dbReference type="EMBL" id="TPX18190.1"/>
    </source>
</evidence>
<comment type="function">
    <text evidence="13">Catalytic component of the NuA4 histone acetyltransferase (HAT) complex which is involved in epigenetic transcriptional activation of selected genes principally by acetylation of nucleosomal histones H4, H3, H2B, H2A and H2A variant H2A.Z. Acetylates histone H4 to form H4K5ac, H4K8ac, H4K12ac and H4K16ac, histone H3 to form H3K14ac, and histone H2A to form H2AK4ac and H2AK7ac. The NuA4 complex is involved in the DNA damage response and is required for chromosome segregation. The NuA4 complex plays a direct role in repair of DNA double-strand breaks (DSBs) through homologous recombination. Recruitment to promoters depends on H3K4me. Also acetylates non-histone proteins. In addition to protein acetyltransferase, can use different acyl-CoA substrates, such as 2-hydroxyisobutanoyl-CoA (2-hydroxyisobutyryl-CoA) or (2E)-butenoyl-CoA (crotonyl-CoA), and is able to mediate protein 2-hydroxyisobutyrylation and crotonylation, respectively.</text>
</comment>
<proteinExistence type="inferred from homology"/>
<keyword evidence="4" id="KW-0808">Transferase</keyword>
<dbReference type="AlphaFoldDB" id="A0A507BN63"/>
<keyword evidence="7" id="KW-0862">Zinc</keyword>
<dbReference type="STRING" id="1093900.A0A507BN63"/>
<dbReference type="PANTHER" id="PTHR10615">
    <property type="entry name" value="HISTONE ACETYLTRANSFERASE"/>
    <property type="match status" value="1"/>
</dbReference>
<evidence type="ECO:0000256" key="12">
    <source>
        <dbReference type="ARBA" id="ARBA00023315"/>
    </source>
</evidence>
<dbReference type="Gene3D" id="3.30.60.60">
    <property type="entry name" value="N-acetyl transferase-like"/>
    <property type="match status" value="1"/>
</dbReference>
<dbReference type="PROSITE" id="PS51726">
    <property type="entry name" value="MYST_HAT"/>
    <property type="match status" value="1"/>
</dbReference>
<organism evidence="17 18">
    <name type="scientific">Thyridium curvatum</name>
    <dbReference type="NCBI Taxonomy" id="1093900"/>
    <lineage>
        <taxon>Eukaryota</taxon>
        <taxon>Fungi</taxon>
        <taxon>Dikarya</taxon>
        <taxon>Ascomycota</taxon>
        <taxon>Pezizomycotina</taxon>
        <taxon>Sordariomycetes</taxon>
        <taxon>Sordariomycetidae</taxon>
        <taxon>Thyridiales</taxon>
        <taxon>Thyridiaceae</taxon>
        <taxon>Thyridium</taxon>
    </lineage>
</organism>
<reference evidence="17 18" key="1">
    <citation type="submission" date="2019-06" db="EMBL/GenBank/DDBJ databases">
        <title>Draft genome sequence of the filamentous fungus Phialemoniopsis curvata isolated from diesel fuel.</title>
        <authorList>
            <person name="Varaljay V.A."/>
            <person name="Lyon W.J."/>
            <person name="Crouch A.L."/>
            <person name="Drake C.E."/>
            <person name="Hollomon J.M."/>
            <person name="Nadeau L.J."/>
            <person name="Nunn H.S."/>
            <person name="Stevenson B.S."/>
            <person name="Bojanowski C.L."/>
            <person name="Crookes-Goodson W.J."/>
        </authorList>
    </citation>
    <scope>NUCLEOTIDE SEQUENCE [LARGE SCALE GENOMIC DNA]</scope>
    <source>
        <strain evidence="17 18">D216</strain>
    </source>
</reference>